<reference evidence="11 12" key="1">
    <citation type="submission" date="2022-11" db="EMBL/GenBank/DDBJ databases">
        <title>Brucella sp. YY2X, whole genome shotgun sequencing project.</title>
        <authorList>
            <person name="Yang Y."/>
        </authorList>
    </citation>
    <scope>NUCLEOTIDE SEQUENCE [LARGE SCALE GENOMIC DNA]</scope>
    <source>
        <strain evidence="11 12">YY2X</strain>
    </source>
</reference>
<comment type="caution">
    <text evidence="11">The sequence shown here is derived from an EMBL/GenBank/DDBJ whole genome shotgun (WGS) entry which is preliminary data.</text>
</comment>
<dbReference type="Pfam" id="PF04290">
    <property type="entry name" value="DctQ"/>
    <property type="match status" value="1"/>
</dbReference>
<keyword evidence="5 9" id="KW-0812">Transmembrane</keyword>
<dbReference type="Proteomes" id="UP001301216">
    <property type="component" value="Unassembled WGS sequence"/>
</dbReference>
<keyword evidence="12" id="KW-1185">Reference proteome</keyword>
<evidence type="ECO:0000256" key="6">
    <source>
        <dbReference type="ARBA" id="ARBA00022989"/>
    </source>
</evidence>
<evidence type="ECO:0000256" key="2">
    <source>
        <dbReference type="ARBA" id="ARBA00022448"/>
    </source>
</evidence>
<keyword evidence="4 9" id="KW-0997">Cell inner membrane</keyword>
<gene>
    <name evidence="11" type="ORF">OPR82_16110</name>
</gene>
<feature type="domain" description="Tripartite ATP-independent periplasmic transporters DctQ component" evidence="10">
    <location>
        <begin position="25"/>
        <end position="149"/>
    </location>
</feature>
<comment type="function">
    <text evidence="9">Part of the tripartite ATP-independent periplasmic (TRAP) transport system.</text>
</comment>
<evidence type="ECO:0000256" key="3">
    <source>
        <dbReference type="ARBA" id="ARBA00022475"/>
    </source>
</evidence>
<evidence type="ECO:0000256" key="7">
    <source>
        <dbReference type="ARBA" id="ARBA00023136"/>
    </source>
</evidence>
<evidence type="ECO:0000256" key="5">
    <source>
        <dbReference type="ARBA" id="ARBA00022692"/>
    </source>
</evidence>
<keyword evidence="3" id="KW-1003">Cell membrane</keyword>
<dbReference type="EMBL" id="JAPHAV010000009">
    <property type="protein sequence ID" value="MCX2698269.1"/>
    <property type="molecule type" value="Genomic_DNA"/>
</dbReference>
<comment type="subunit">
    <text evidence="9">The complex comprises the extracytoplasmic solute receptor protein and the two transmembrane proteins.</text>
</comment>
<evidence type="ECO:0000256" key="4">
    <source>
        <dbReference type="ARBA" id="ARBA00022519"/>
    </source>
</evidence>
<evidence type="ECO:0000256" key="9">
    <source>
        <dbReference type="RuleBase" id="RU369079"/>
    </source>
</evidence>
<keyword evidence="7 9" id="KW-0472">Membrane</keyword>
<comment type="subcellular location">
    <subcellularLocation>
        <location evidence="1 9">Cell inner membrane</location>
        <topology evidence="1 9">Multi-pass membrane protein</topology>
    </subcellularLocation>
</comment>
<protein>
    <recommendedName>
        <fullName evidence="9">TRAP transporter small permease protein</fullName>
    </recommendedName>
</protein>
<accession>A0ABT3QRM2</accession>
<dbReference type="RefSeq" id="WP_265985951.1">
    <property type="nucleotide sequence ID" value="NZ_JAPHAV010000009.1"/>
</dbReference>
<feature type="transmembrane region" description="Helical" evidence="9">
    <location>
        <begin position="51"/>
        <end position="67"/>
    </location>
</feature>
<evidence type="ECO:0000256" key="1">
    <source>
        <dbReference type="ARBA" id="ARBA00004429"/>
    </source>
</evidence>
<keyword evidence="6 9" id="KW-1133">Transmembrane helix</keyword>
<dbReference type="InterPro" id="IPR055348">
    <property type="entry name" value="DctQ"/>
</dbReference>
<dbReference type="InterPro" id="IPR007387">
    <property type="entry name" value="TRAP_DctQ"/>
</dbReference>
<proteinExistence type="inferred from homology"/>
<dbReference type="PANTHER" id="PTHR35011:SF2">
    <property type="entry name" value="2,3-DIKETO-L-GULONATE TRAP TRANSPORTER SMALL PERMEASE PROTEIN YIAM"/>
    <property type="match status" value="1"/>
</dbReference>
<name>A0ABT3QRM2_9HYPH</name>
<feature type="transmembrane region" description="Helical" evidence="9">
    <location>
        <begin position="129"/>
        <end position="150"/>
    </location>
</feature>
<evidence type="ECO:0000256" key="8">
    <source>
        <dbReference type="ARBA" id="ARBA00038436"/>
    </source>
</evidence>
<organism evidence="11 12">
    <name type="scientific">Ochrobactrum chromiisoli</name>
    <dbReference type="NCBI Taxonomy" id="2993941"/>
    <lineage>
        <taxon>Bacteria</taxon>
        <taxon>Pseudomonadati</taxon>
        <taxon>Pseudomonadota</taxon>
        <taxon>Alphaproteobacteria</taxon>
        <taxon>Hyphomicrobiales</taxon>
        <taxon>Brucellaceae</taxon>
        <taxon>Brucella/Ochrobactrum group</taxon>
        <taxon>Ochrobactrum</taxon>
    </lineage>
</organism>
<evidence type="ECO:0000313" key="11">
    <source>
        <dbReference type="EMBL" id="MCX2698269.1"/>
    </source>
</evidence>
<feature type="transmembrane region" description="Helical" evidence="9">
    <location>
        <begin position="20"/>
        <end position="39"/>
    </location>
</feature>
<evidence type="ECO:0000259" key="10">
    <source>
        <dbReference type="Pfam" id="PF04290"/>
    </source>
</evidence>
<evidence type="ECO:0000313" key="12">
    <source>
        <dbReference type="Proteomes" id="UP001301216"/>
    </source>
</evidence>
<keyword evidence="2 9" id="KW-0813">Transport</keyword>
<sequence>MRISAMGEWLRKRAENIQALMLAVMFFSFILQIVFRYFLNWPTGWSSELTVIMWLWIVLWGAAFVVREDEEIRFDLIYASVTRGVRRIMVIISSLILIGLYLYSLRASWDYVTFMKIQSTAYLKIRFDIVFSIYIIFLLAVVCRYMWILWHAIFDRAALKPEDVSGPVS</sequence>
<dbReference type="PANTHER" id="PTHR35011">
    <property type="entry name" value="2,3-DIKETO-L-GULONATE TRAP TRANSPORTER SMALL PERMEASE PROTEIN YIAM"/>
    <property type="match status" value="1"/>
</dbReference>
<feature type="transmembrane region" description="Helical" evidence="9">
    <location>
        <begin position="88"/>
        <end position="109"/>
    </location>
</feature>
<comment type="similarity">
    <text evidence="8 9">Belongs to the TRAP transporter small permease family.</text>
</comment>